<dbReference type="Pfam" id="PF05015">
    <property type="entry name" value="HigB-like_toxin"/>
    <property type="match status" value="1"/>
</dbReference>
<evidence type="ECO:0000313" key="1">
    <source>
        <dbReference type="EMBL" id="GHA40196.1"/>
    </source>
</evidence>
<evidence type="ECO:0000313" key="2">
    <source>
        <dbReference type="Proteomes" id="UP000634455"/>
    </source>
</evidence>
<name>A0ABQ3CT14_9RHOB</name>
<accession>A0ABQ3CT14</accession>
<dbReference type="InterPro" id="IPR007711">
    <property type="entry name" value="HigB-1"/>
</dbReference>
<gene>
    <name evidence="1" type="ORF">GCM10008927_00350</name>
</gene>
<dbReference type="Gene3D" id="3.30.2310.20">
    <property type="entry name" value="RelE-like"/>
    <property type="match status" value="1"/>
</dbReference>
<comment type="caution">
    <text evidence="1">The sequence shown here is derived from an EMBL/GenBank/DDBJ whole genome shotgun (WGS) entry which is preliminary data.</text>
</comment>
<sequence length="63" mass="7205">MIQTFACRKTKELHYNNIAHRQFRAFAPAAKRKLMMLHAAVNISDLRTPPSNRLEKLVGDRAG</sequence>
<organism evidence="1 2">
    <name type="scientific">Paramylibacter ulvae</name>
    <dbReference type="NCBI Taxonomy" id="1651968"/>
    <lineage>
        <taxon>Bacteria</taxon>
        <taxon>Pseudomonadati</taxon>
        <taxon>Pseudomonadota</taxon>
        <taxon>Alphaproteobacteria</taxon>
        <taxon>Rhodobacterales</taxon>
        <taxon>Paracoccaceae</taxon>
        <taxon>Paramylibacter</taxon>
    </lineage>
</organism>
<dbReference type="Proteomes" id="UP000634455">
    <property type="component" value="Unassembled WGS sequence"/>
</dbReference>
<reference evidence="2" key="1">
    <citation type="journal article" date="2019" name="Int. J. Syst. Evol. Microbiol.">
        <title>The Global Catalogue of Microorganisms (GCM) 10K type strain sequencing project: providing services to taxonomists for standard genome sequencing and annotation.</title>
        <authorList>
            <consortium name="The Broad Institute Genomics Platform"/>
            <consortium name="The Broad Institute Genome Sequencing Center for Infectious Disease"/>
            <person name="Wu L."/>
            <person name="Ma J."/>
        </authorList>
    </citation>
    <scope>NUCLEOTIDE SEQUENCE [LARGE SCALE GENOMIC DNA]</scope>
    <source>
        <strain evidence="2">KCTC 32465</strain>
    </source>
</reference>
<dbReference type="InterPro" id="IPR035093">
    <property type="entry name" value="RelE/ParE_toxin_dom_sf"/>
</dbReference>
<dbReference type="EMBL" id="BMZF01000001">
    <property type="protein sequence ID" value="GHA40196.1"/>
    <property type="molecule type" value="Genomic_DNA"/>
</dbReference>
<proteinExistence type="predicted"/>
<dbReference type="RefSeq" id="WP_229801939.1">
    <property type="nucleotide sequence ID" value="NZ_BMZF01000001.1"/>
</dbReference>
<keyword evidence="2" id="KW-1185">Reference proteome</keyword>
<protein>
    <submittedName>
        <fullName evidence="1">Uncharacterized protein</fullName>
    </submittedName>
</protein>